<protein>
    <recommendedName>
        <fullName evidence="7">DUF4352 domain-containing protein</fullName>
    </recommendedName>
</protein>
<dbReference type="Proteomes" id="UP001570846">
    <property type="component" value="Unassembled WGS sequence"/>
</dbReference>
<dbReference type="RefSeq" id="WP_149098708.1">
    <property type="nucleotide sequence ID" value="NZ_BMMG01000003.1"/>
</dbReference>
<feature type="signal peptide" evidence="2">
    <location>
        <begin position="1"/>
        <end position="20"/>
    </location>
</feature>
<dbReference type="EMBL" id="VKKZ01000020">
    <property type="protein sequence ID" value="KAA6434766.1"/>
    <property type="molecule type" value="Genomic_DNA"/>
</dbReference>
<reference evidence="3 5" key="1">
    <citation type="submission" date="2019-07" db="EMBL/GenBank/DDBJ databases">
        <authorList>
            <person name="Qu J.-H."/>
        </authorList>
    </citation>
    <scope>NUCLEOTIDE SEQUENCE [LARGE SCALE GENOMIC DNA]</scope>
    <source>
        <strain evidence="3 5">MDT1-10-3</strain>
    </source>
</reference>
<evidence type="ECO:0000256" key="1">
    <source>
        <dbReference type="SAM" id="MobiDB-lite"/>
    </source>
</evidence>
<dbReference type="AlphaFoldDB" id="A0A5M8QJ21"/>
<evidence type="ECO:0000313" key="5">
    <source>
        <dbReference type="Proteomes" id="UP000323866"/>
    </source>
</evidence>
<evidence type="ECO:0000313" key="6">
    <source>
        <dbReference type="Proteomes" id="UP001570846"/>
    </source>
</evidence>
<reference evidence="4 6" key="3">
    <citation type="submission" date="2024-08" db="EMBL/GenBank/DDBJ databases">
        <authorList>
            <person name="Wei W."/>
        </authorList>
    </citation>
    <scope>NUCLEOTIDE SEQUENCE [LARGE SCALE GENOMIC DNA]</scope>
    <source>
        <strain evidence="4 6">XU2</strain>
    </source>
</reference>
<feature type="region of interest" description="Disordered" evidence="1">
    <location>
        <begin position="22"/>
        <end position="75"/>
    </location>
</feature>
<comment type="caution">
    <text evidence="3">The sequence shown here is derived from an EMBL/GenBank/DDBJ whole genome shotgun (WGS) entry which is preliminary data.</text>
</comment>
<dbReference type="Proteomes" id="UP000323866">
    <property type="component" value="Unassembled WGS sequence"/>
</dbReference>
<evidence type="ECO:0000313" key="4">
    <source>
        <dbReference type="EMBL" id="MFA1770702.1"/>
    </source>
</evidence>
<dbReference type="OrthoDB" id="7448083at2"/>
<evidence type="ECO:0000256" key="2">
    <source>
        <dbReference type="SAM" id="SignalP"/>
    </source>
</evidence>
<evidence type="ECO:0008006" key="7">
    <source>
        <dbReference type="Google" id="ProtNLM"/>
    </source>
</evidence>
<keyword evidence="2" id="KW-0732">Signal</keyword>
<feature type="chain" id="PRO_5024408114" description="DUF4352 domain-containing protein" evidence="2">
    <location>
        <begin position="21"/>
        <end position="191"/>
    </location>
</feature>
<accession>A0A5M8QJ21</accession>
<sequence length="191" mass="20078">MKKLPLMIACALGVGMAACSQEKTTETTAVQTTSAPSETAPPASEVGVERTQASAQQPEPASATPALDTQQGPKGMQVALTKARVVGDILTIEVQYSLPASASGTKFTYPALDNITYIDDATSRKYNLLRDQAGRYMANPIETSGKRSRVKVKADEPGVASFKFPAPPATSQTVSVSIPEVGSFDGITVQR</sequence>
<evidence type="ECO:0000313" key="3">
    <source>
        <dbReference type="EMBL" id="KAA6434766.1"/>
    </source>
</evidence>
<organism evidence="3 5">
    <name type="scientific">Rufibacter glacialis</name>
    <dbReference type="NCBI Taxonomy" id="1259555"/>
    <lineage>
        <taxon>Bacteria</taxon>
        <taxon>Pseudomonadati</taxon>
        <taxon>Bacteroidota</taxon>
        <taxon>Cytophagia</taxon>
        <taxon>Cytophagales</taxon>
        <taxon>Hymenobacteraceae</taxon>
        <taxon>Rufibacter</taxon>
    </lineage>
</organism>
<feature type="compositionally biased region" description="Low complexity" evidence="1">
    <location>
        <begin position="51"/>
        <end position="66"/>
    </location>
</feature>
<dbReference type="PROSITE" id="PS51257">
    <property type="entry name" value="PROKAR_LIPOPROTEIN"/>
    <property type="match status" value="1"/>
</dbReference>
<keyword evidence="6" id="KW-1185">Reference proteome</keyword>
<reference evidence="3 5" key="2">
    <citation type="submission" date="2019-09" db="EMBL/GenBank/DDBJ databases">
        <title>A bacterium isolated from glacier soil.</title>
        <authorList>
            <person name="Liu Q."/>
        </authorList>
    </citation>
    <scope>NUCLEOTIDE SEQUENCE [LARGE SCALE GENOMIC DNA]</scope>
    <source>
        <strain evidence="3 5">MDT1-10-3</strain>
    </source>
</reference>
<proteinExistence type="predicted"/>
<dbReference type="EMBL" id="JBGOGF010000002">
    <property type="protein sequence ID" value="MFA1770702.1"/>
    <property type="molecule type" value="Genomic_DNA"/>
</dbReference>
<gene>
    <name evidence="4" type="ORF">ACD591_05320</name>
    <name evidence="3" type="ORF">FOE74_11375</name>
</gene>
<name>A0A5M8QJ21_9BACT</name>